<dbReference type="EMBL" id="CP003155">
    <property type="protein sequence ID" value="AEV28428.1"/>
    <property type="molecule type" value="Genomic_DNA"/>
</dbReference>
<dbReference type="Pfam" id="PF21365">
    <property type="entry name" value="Glyco_hydro_31_3rd"/>
    <property type="match status" value="1"/>
</dbReference>
<dbReference type="Gene3D" id="3.20.20.80">
    <property type="entry name" value="Glycosidases"/>
    <property type="match status" value="1"/>
</dbReference>
<dbReference type="InterPro" id="IPR011013">
    <property type="entry name" value="Gal_mutarotase_sf_dom"/>
</dbReference>
<keyword evidence="2" id="KW-0326">Glycosidase</keyword>
<dbReference type="HOGENOM" id="CLU_017110_0_1_12"/>
<dbReference type="NCBIfam" id="NF007746">
    <property type="entry name" value="PRK10426.1"/>
    <property type="match status" value="1"/>
</dbReference>
<feature type="domain" description="Glycoside hydrolase family 31 TIM barrel" evidence="3">
    <location>
        <begin position="292"/>
        <end position="559"/>
    </location>
</feature>
<keyword evidence="2 5" id="KW-0378">Hydrolase</keyword>
<evidence type="ECO:0000259" key="4">
    <source>
        <dbReference type="Pfam" id="PF21365"/>
    </source>
</evidence>
<dbReference type="CDD" id="cd06594">
    <property type="entry name" value="GH31_glucosidase_YihQ"/>
    <property type="match status" value="1"/>
</dbReference>
<proteinExistence type="inferred from homology"/>
<name>G8QXC7_SPHPG</name>
<evidence type="ECO:0000259" key="3">
    <source>
        <dbReference type="Pfam" id="PF01055"/>
    </source>
</evidence>
<dbReference type="GO" id="GO:0030246">
    <property type="term" value="F:carbohydrate binding"/>
    <property type="evidence" value="ECO:0007669"/>
    <property type="project" value="InterPro"/>
</dbReference>
<keyword evidence="6" id="KW-1185">Reference proteome</keyword>
<dbReference type="InterPro" id="IPR052990">
    <property type="entry name" value="Sulfoquinovosidase_GH31"/>
</dbReference>
<evidence type="ECO:0000313" key="5">
    <source>
        <dbReference type="EMBL" id="AEV28428.1"/>
    </source>
</evidence>
<comment type="similarity">
    <text evidence="1 2">Belongs to the glycosyl hydrolase 31 family.</text>
</comment>
<evidence type="ECO:0000313" key="6">
    <source>
        <dbReference type="Proteomes" id="UP000005632"/>
    </source>
</evidence>
<dbReference type="InterPro" id="IPR017853">
    <property type="entry name" value="GH"/>
</dbReference>
<feature type="domain" description="Glycosyl hydrolase family 31 C-terminal" evidence="4">
    <location>
        <begin position="570"/>
        <end position="644"/>
    </location>
</feature>
<gene>
    <name evidence="5" type="ordered locus">SpiGrapes_0579</name>
</gene>
<dbReference type="Gene3D" id="2.60.40.1760">
    <property type="entry name" value="glycosyl hydrolase (family 31)"/>
    <property type="match status" value="1"/>
</dbReference>
<dbReference type="SUPFAM" id="SSF74650">
    <property type="entry name" value="Galactose mutarotase-like"/>
    <property type="match status" value="1"/>
</dbReference>
<reference evidence="5 6" key="1">
    <citation type="submission" date="2011-11" db="EMBL/GenBank/DDBJ databases">
        <title>Complete sequence of Spirochaeta sp. grapes.</title>
        <authorList>
            <consortium name="US DOE Joint Genome Institute"/>
            <person name="Lucas S."/>
            <person name="Han J."/>
            <person name="Lapidus A."/>
            <person name="Cheng J.-F."/>
            <person name="Goodwin L."/>
            <person name="Pitluck S."/>
            <person name="Peters L."/>
            <person name="Ovchinnikova G."/>
            <person name="Munk A.C."/>
            <person name="Detter J.C."/>
            <person name="Han C."/>
            <person name="Tapia R."/>
            <person name="Land M."/>
            <person name="Hauser L."/>
            <person name="Kyrpides N."/>
            <person name="Ivanova N."/>
            <person name="Pagani I."/>
            <person name="Ritalahtilisa K."/>
            <person name="Loeffler F."/>
            <person name="Woyke T."/>
        </authorList>
    </citation>
    <scope>NUCLEOTIDE SEQUENCE [LARGE SCALE GENOMIC DNA]</scope>
    <source>
        <strain evidence="6">ATCC BAA-1885 / DSM 22778 / Grapes</strain>
    </source>
</reference>
<dbReference type="PANTHER" id="PTHR46959">
    <property type="entry name" value="SULFOQUINOVOSIDASE"/>
    <property type="match status" value="1"/>
</dbReference>
<dbReference type="eggNOG" id="COG1501">
    <property type="taxonomic scope" value="Bacteria"/>
</dbReference>
<dbReference type="GO" id="GO:0005975">
    <property type="term" value="P:carbohydrate metabolic process"/>
    <property type="evidence" value="ECO:0007669"/>
    <property type="project" value="InterPro"/>
</dbReference>
<protein>
    <submittedName>
        <fullName evidence="5">Family 31 glycosyl hydrolase, alpha-glucosidase</fullName>
    </submittedName>
</protein>
<sequence>MFALRNTKKGFEIYFRGTCIIANQEKKPLLRLGKANGEFTGHHGSYTIREQGLLWYDLGDPVVEHIEETQITLRYAGYGKLVLTAEKGTVNIVFTADTQYEINRFSIRFRCNAEEPIYGCGEQYSFVDLKNRKIPIWVQEQGLGRGPNAVKLACDLAAHAGGTRYSTYFSMPAFVTKTRAVVAKTSSYALFDFKAKEEYCLTFWQIPQKIELWITDSLKESIARLSQRLKRQRRLPPWVGKGMSLGLQGGTNAVLEKLGKFEQYAPKAITSLWLQDWVGKRITSFGSQLLWNWEYNKEQYPDFPRFIETIHEKGIKVLGYINPYLAMDCPMYREASNLGFCVQDKEGKDYAIQVTSFDAAIIDLTNPEARSWIKTVIKKNMIAIGLSGWMADFGEFLPTDSVLFDKSDAETTHNLFPVLWSEVNREAIEEAGVSEQCFFFSRSGYLDSGKTMDMCWAGDQMVSYDKDDGLESVVPASLSLGLCALPYWHSDMGGYTTLGWVKRSRDLAIRWAELAVFSPFMRSHEGNKLERNAQYYDDPALVKTIGDLVCLHDVLHPYLQAMEEEYQNTGLPFIREMGIHYPELKPMRSQFLYGRDILVAPVLKKGRKTVKVYLPDDSFTGFQDNKDYAKGWHTCKAELGKPVFFYHRESEVERVLELFREEKGK</sequence>
<dbReference type="InterPro" id="IPR000322">
    <property type="entry name" value="Glyco_hydro_31_TIM"/>
</dbReference>
<dbReference type="RefSeq" id="WP_014269277.1">
    <property type="nucleotide sequence ID" value="NC_016633.1"/>
</dbReference>
<accession>G8QXC7</accession>
<dbReference type="Proteomes" id="UP000005632">
    <property type="component" value="Chromosome"/>
</dbReference>
<dbReference type="InterPro" id="IPR044112">
    <property type="entry name" value="YihQ_TIM-like"/>
</dbReference>
<dbReference type="PANTHER" id="PTHR46959:SF2">
    <property type="entry name" value="SULFOQUINOVOSIDASE"/>
    <property type="match status" value="1"/>
</dbReference>
<dbReference type="STRING" id="158190.SpiGrapes_0579"/>
<dbReference type="AlphaFoldDB" id="G8QXC7"/>
<dbReference type="Pfam" id="PF01055">
    <property type="entry name" value="Glyco_hydro_31_2nd"/>
    <property type="match status" value="1"/>
</dbReference>
<dbReference type="OrthoDB" id="176168at2"/>
<dbReference type="GO" id="GO:0004553">
    <property type="term" value="F:hydrolase activity, hydrolyzing O-glycosyl compounds"/>
    <property type="evidence" value="ECO:0007669"/>
    <property type="project" value="InterPro"/>
</dbReference>
<evidence type="ECO:0000256" key="1">
    <source>
        <dbReference type="ARBA" id="ARBA00007806"/>
    </source>
</evidence>
<evidence type="ECO:0000256" key="2">
    <source>
        <dbReference type="RuleBase" id="RU361185"/>
    </source>
</evidence>
<dbReference type="SUPFAM" id="SSF51011">
    <property type="entry name" value="Glycosyl hydrolase domain"/>
    <property type="match status" value="1"/>
</dbReference>
<dbReference type="InterPro" id="IPR048395">
    <property type="entry name" value="Glyco_hydro_31_C"/>
</dbReference>
<dbReference type="KEGG" id="sgp:SpiGrapes_0579"/>
<dbReference type="CDD" id="cd14752">
    <property type="entry name" value="GH31_N"/>
    <property type="match status" value="1"/>
</dbReference>
<dbReference type="SUPFAM" id="SSF51445">
    <property type="entry name" value="(Trans)glycosidases"/>
    <property type="match status" value="1"/>
</dbReference>
<organism evidence="5 6">
    <name type="scientific">Sphaerochaeta pleomorpha (strain ATCC BAA-1885 / DSM 22778 / Grapes)</name>
    <dbReference type="NCBI Taxonomy" id="158190"/>
    <lineage>
        <taxon>Bacteria</taxon>
        <taxon>Pseudomonadati</taxon>
        <taxon>Spirochaetota</taxon>
        <taxon>Spirochaetia</taxon>
        <taxon>Spirochaetales</taxon>
        <taxon>Sphaerochaetaceae</taxon>
        <taxon>Sphaerochaeta</taxon>
    </lineage>
</organism>